<evidence type="ECO:0000313" key="2">
    <source>
        <dbReference type="EMBL" id="OXA44701.1"/>
    </source>
</evidence>
<keyword evidence="3" id="KW-1185">Reference proteome</keyword>
<protein>
    <submittedName>
        <fullName evidence="2">Uncharacterized protein</fullName>
    </submittedName>
</protein>
<dbReference type="AlphaFoldDB" id="A0A226DJD6"/>
<organism evidence="2 3">
    <name type="scientific">Folsomia candida</name>
    <name type="common">Springtail</name>
    <dbReference type="NCBI Taxonomy" id="158441"/>
    <lineage>
        <taxon>Eukaryota</taxon>
        <taxon>Metazoa</taxon>
        <taxon>Ecdysozoa</taxon>
        <taxon>Arthropoda</taxon>
        <taxon>Hexapoda</taxon>
        <taxon>Collembola</taxon>
        <taxon>Entomobryomorpha</taxon>
        <taxon>Isotomoidea</taxon>
        <taxon>Isotomidae</taxon>
        <taxon>Proisotominae</taxon>
        <taxon>Folsomia</taxon>
    </lineage>
</organism>
<gene>
    <name evidence="2" type="ORF">Fcan01_20430</name>
</gene>
<comment type="caution">
    <text evidence="2">The sequence shown here is derived from an EMBL/GenBank/DDBJ whole genome shotgun (WGS) entry which is preliminary data.</text>
</comment>
<accession>A0A226DJD6</accession>
<sequence>MKLLLPSLIFVFAMVLGDTRGQGVIGGDGETFLNDTDSDLVDEDELQMHPAVVNGTNMRLYECVYCGGYTKANCRYRCRCAKYPCYTCEEYDCNCHSDCHYIR</sequence>
<feature type="chain" id="PRO_5012240225" evidence="1">
    <location>
        <begin position="22"/>
        <end position="103"/>
    </location>
</feature>
<dbReference type="Proteomes" id="UP000198287">
    <property type="component" value="Unassembled WGS sequence"/>
</dbReference>
<evidence type="ECO:0000256" key="1">
    <source>
        <dbReference type="SAM" id="SignalP"/>
    </source>
</evidence>
<name>A0A226DJD6_FOLCA</name>
<keyword evidence="1" id="KW-0732">Signal</keyword>
<evidence type="ECO:0000313" key="3">
    <source>
        <dbReference type="Proteomes" id="UP000198287"/>
    </source>
</evidence>
<proteinExistence type="predicted"/>
<reference evidence="2 3" key="1">
    <citation type="submission" date="2015-12" db="EMBL/GenBank/DDBJ databases">
        <title>The genome of Folsomia candida.</title>
        <authorList>
            <person name="Faddeeva A."/>
            <person name="Derks M.F."/>
            <person name="Anvar Y."/>
            <person name="Smit S."/>
            <person name="Van Straalen N."/>
            <person name="Roelofs D."/>
        </authorList>
    </citation>
    <scope>NUCLEOTIDE SEQUENCE [LARGE SCALE GENOMIC DNA]</scope>
    <source>
        <strain evidence="2 3">VU population</strain>
        <tissue evidence="2">Whole body</tissue>
    </source>
</reference>
<dbReference type="EMBL" id="LNIX01000019">
    <property type="protein sequence ID" value="OXA44701.1"/>
    <property type="molecule type" value="Genomic_DNA"/>
</dbReference>
<feature type="signal peptide" evidence="1">
    <location>
        <begin position="1"/>
        <end position="21"/>
    </location>
</feature>